<feature type="transmembrane region" description="Helical" evidence="9">
    <location>
        <begin position="47"/>
        <end position="68"/>
    </location>
</feature>
<evidence type="ECO:0000256" key="2">
    <source>
        <dbReference type="ARBA" id="ARBA00022448"/>
    </source>
</evidence>
<dbReference type="GO" id="GO:0051480">
    <property type="term" value="P:regulation of cytosolic calcium ion concentration"/>
    <property type="evidence" value="ECO:0007669"/>
    <property type="project" value="TreeGrafter"/>
</dbReference>
<feature type="region of interest" description="Disordered" evidence="8">
    <location>
        <begin position="78"/>
        <end position="97"/>
    </location>
</feature>
<dbReference type="OrthoDB" id="5960984at2759"/>
<feature type="transmembrane region" description="Helical" evidence="9">
    <location>
        <begin position="238"/>
        <end position="258"/>
    </location>
</feature>
<evidence type="ECO:0000313" key="12">
    <source>
        <dbReference type="Proteomes" id="UP001163046"/>
    </source>
</evidence>
<feature type="domain" description="Ion transport" evidence="10">
    <location>
        <begin position="196"/>
        <end position="388"/>
    </location>
</feature>
<organism evidence="11 12">
    <name type="scientific">Desmophyllum pertusum</name>
    <dbReference type="NCBI Taxonomy" id="174260"/>
    <lineage>
        <taxon>Eukaryota</taxon>
        <taxon>Metazoa</taxon>
        <taxon>Cnidaria</taxon>
        <taxon>Anthozoa</taxon>
        <taxon>Hexacorallia</taxon>
        <taxon>Scleractinia</taxon>
        <taxon>Caryophylliina</taxon>
        <taxon>Caryophylliidae</taxon>
        <taxon>Desmophyllum</taxon>
    </lineage>
</organism>
<dbReference type="InterPro" id="IPR005821">
    <property type="entry name" value="Ion_trans_dom"/>
</dbReference>
<dbReference type="PANTHER" id="PTHR10117:SF54">
    <property type="entry name" value="TRANSIENT RECEPTOR POTENTIAL-GAMMA PROTEIN"/>
    <property type="match status" value="1"/>
</dbReference>
<dbReference type="PANTHER" id="PTHR10117">
    <property type="entry name" value="TRANSIENT RECEPTOR POTENTIAL CHANNEL"/>
    <property type="match status" value="1"/>
</dbReference>
<protein>
    <recommendedName>
        <fullName evidence="10">Ion transport domain-containing protein</fullName>
    </recommendedName>
</protein>
<accession>A0A9W9ZE11</accession>
<dbReference type="InterPro" id="IPR002153">
    <property type="entry name" value="TRPC_channel"/>
</dbReference>
<evidence type="ECO:0000256" key="3">
    <source>
        <dbReference type="ARBA" id="ARBA00022692"/>
    </source>
</evidence>
<evidence type="ECO:0000256" key="1">
    <source>
        <dbReference type="ARBA" id="ARBA00004141"/>
    </source>
</evidence>
<dbReference type="Proteomes" id="UP001163046">
    <property type="component" value="Unassembled WGS sequence"/>
</dbReference>
<dbReference type="GO" id="GO:0070679">
    <property type="term" value="F:inositol 1,4,5 trisphosphate binding"/>
    <property type="evidence" value="ECO:0007669"/>
    <property type="project" value="TreeGrafter"/>
</dbReference>
<dbReference type="AlphaFoldDB" id="A0A9W9ZE11"/>
<reference evidence="11" key="1">
    <citation type="submission" date="2023-01" db="EMBL/GenBank/DDBJ databases">
        <title>Genome assembly of the deep-sea coral Lophelia pertusa.</title>
        <authorList>
            <person name="Herrera S."/>
            <person name="Cordes E."/>
        </authorList>
    </citation>
    <scope>NUCLEOTIDE SEQUENCE</scope>
    <source>
        <strain evidence="11">USNM1676648</strain>
        <tissue evidence="11">Polyp</tissue>
    </source>
</reference>
<keyword evidence="2" id="KW-0813">Transport</keyword>
<evidence type="ECO:0000256" key="7">
    <source>
        <dbReference type="ARBA" id="ARBA00023303"/>
    </source>
</evidence>
<feature type="transmembrane region" description="Helical" evidence="9">
    <location>
        <begin position="207"/>
        <end position="226"/>
    </location>
</feature>
<evidence type="ECO:0000313" key="11">
    <source>
        <dbReference type="EMBL" id="KAJ7379852.1"/>
    </source>
</evidence>
<evidence type="ECO:0000256" key="4">
    <source>
        <dbReference type="ARBA" id="ARBA00022989"/>
    </source>
</evidence>
<dbReference type="EMBL" id="MU826355">
    <property type="protein sequence ID" value="KAJ7379852.1"/>
    <property type="molecule type" value="Genomic_DNA"/>
</dbReference>
<evidence type="ECO:0000256" key="8">
    <source>
        <dbReference type="SAM" id="MobiDB-lite"/>
    </source>
</evidence>
<comment type="caution">
    <text evidence="11">The sequence shown here is derived from an EMBL/GenBank/DDBJ whole genome shotgun (WGS) entry which is preliminary data.</text>
</comment>
<evidence type="ECO:0000259" key="10">
    <source>
        <dbReference type="Pfam" id="PF00520"/>
    </source>
</evidence>
<feature type="transmembrane region" description="Helical" evidence="9">
    <location>
        <begin position="361"/>
        <end position="382"/>
    </location>
</feature>
<dbReference type="GO" id="GO:0015279">
    <property type="term" value="F:store-operated calcium channel activity"/>
    <property type="evidence" value="ECO:0007669"/>
    <property type="project" value="TreeGrafter"/>
</dbReference>
<evidence type="ECO:0000256" key="6">
    <source>
        <dbReference type="ARBA" id="ARBA00023136"/>
    </source>
</evidence>
<comment type="subcellular location">
    <subcellularLocation>
        <location evidence="1">Membrane</location>
        <topology evidence="1">Multi-pass membrane protein</topology>
    </subcellularLocation>
</comment>
<keyword evidence="5" id="KW-0406">Ion transport</keyword>
<feature type="transmembrane region" description="Helical" evidence="9">
    <location>
        <begin position="270"/>
        <end position="297"/>
    </location>
</feature>
<evidence type="ECO:0000256" key="9">
    <source>
        <dbReference type="SAM" id="Phobius"/>
    </source>
</evidence>
<evidence type="ECO:0000256" key="5">
    <source>
        <dbReference type="ARBA" id="ARBA00023065"/>
    </source>
</evidence>
<dbReference type="GO" id="GO:0005886">
    <property type="term" value="C:plasma membrane"/>
    <property type="evidence" value="ECO:0007669"/>
    <property type="project" value="TreeGrafter"/>
</dbReference>
<gene>
    <name evidence="11" type="ORF">OS493_012601</name>
</gene>
<keyword evidence="7" id="KW-0407">Ion channel</keyword>
<keyword evidence="6 9" id="KW-0472">Membrane</keyword>
<proteinExistence type="predicted"/>
<keyword evidence="4 9" id="KW-1133">Transmembrane helix</keyword>
<keyword evidence="3 9" id="KW-0812">Transmembrane</keyword>
<keyword evidence="12" id="KW-1185">Reference proteome</keyword>
<sequence>MTYNTSKFFTHPVVHDEMNRKWHGRAEYMKRTWRGREWRSWLQLLLFRFWCIFDLVFSPILFSVFSLLKRSERCQRSQVANEDEDEREEDEDESHEKSHVTVAEMYLIYLETPYFKFVRDTLSYILLVVLHYALCLSPSTIAFSALEWAILVFFIGRYLVERKQICDILQRIKQHRENDIDVGAQSKWIRLKTLSIYLSDCWNRLDFISLLVYLIIFTLRLAIVVMSGSEINNRALAIAGYFYSFNTLCLTLRAFGYVMEHSRHVGPIQIALFSILTDIRIVFWQFAAAILAFSIAITKVYMAEKSFIANGSDGNDFACKNSGPSCWWTIINHLGWTLLGVSEESDHMTSVDVPSETLARLFYATFLIFGAILLINMLIALLSNTYQRTLVRLTTAAWLAQLVGRQNAEREVAGSNPDVFLFSSDELSLSSFKSNIRKLDLSSFML</sequence>
<name>A0A9W9ZE11_9CNID</name>
<feature type="compositionally biased region" description="Acidic residues" evidence="8">
    <location>
        <begin position="81"/>
        <end position="93"/>
    </location>
</feature>
<dbReference type="Pfam" id="PF00520">
    <property type="entry name" value="Ion_trans"/>
    <property type="match status" value="1"/>
</dbReference>
<dbReference type="GO" id="GO:0034703">
    <property type="term" value="C:cation channel complex"/>
    <property type="evidence" value="ECO:0007669"/>
    <property type="project" value="TreeGrafter"/>
</dbReference>